<proteinExistence type="predicted"/>
<sequence length="163" mass="18278">MKKFIFLFTLLTCSIIFSQESDTNFWENVQFGGSFGLGFGNNSTTIAIAPSAIYNFNPSFALGLGAGYQYAKRGDFKNNVFSSSLLSFYNPIPEVQISAEFEQLFVNRTLGNIKDNFSYPALYLGAAYRVGRNISIGFRYDVLFDENQSIYGSAISPVFRVFF</sequence>
<name>A0A238UAW9_9FLAO</name>
<accession>A0A238UAW9</accession>
<dbReference type="KEGG" id="tje:TJEJU_1854"/>
<evidence type="ECO:0008006" key="4">
    <source>
        <dbReference type="Google" id="ProtNLM"/>
    </source>
</evidence>
<dbReference type="AlphaFoldDB" id="A0A238UAW9"/>
<gene>
    <name evidence="2" type="ORF">TJEJU_1854</name>
</gene>
<evidence type="ECO:0000313" key="2">
    <source>
        <dbReference type="EMBL" id="SNR15560.1"/>
    </source>
</evidence>
<organism evidence="2 3">
    <name type="scientific">Tenacibaculum jejuense</name>
    <dbReference type="NCBI Taxonomy" id="584609"/>
    <lineage>
        <taxon>Bacteria</taxon>
        <taxon>Pseudomonadati</taxon>
        <taxon>Bacteroidota</taxon>
        <taxon>Flavobacteriia</taxon>
        <taxon>Flavobacteriales</taxon>
        <taxon>Flavobacteriaceae</taxon>
        <taxon>Tenacibaculum</taxon>
    </lineage>
</organism>
<dbReference type="SUPFAM" id="SSF56935">
    <property type="entry name" value="Porins"/>
    <property type="match status" value="1"/>
</dbReference>
<dbReference type="EMBL" id="LT899436">
    <property type="protein sequence ID" value="SNR15560.1"/>
    <property type="molecule type" value="Genomic_DNA"/>
</dbReference>
<dbReference type="Proteomes" id="UP000215214">
    <property type="component" value="Chromosome TJEJU"/>
</dbReference>
<protein>
    <recommendedName>
        <fullName evidence="4">Alpha-ketoglutarate decarboxylase</fullName>
    </recommendedName>
</protein>
<dbReference type="RefSeq" id="WP_095071423.1">
    <property type="nucleotide sequence ID" value="NZ_LT899436.1"/>
</dbReference>
<keyword evidence="1" id="KW-0732">Signal</keyword>
<evidence type="ECO:0000313" key="3">
    <source>
        <dbReference type="Proteomes" id="UP000215214"/>
    </source>
</evidence>
<feature type="signal peptide" evidence="1">
    <location>
        <begin position="1"/>
        <end position="18"/>
    </location>
</feature>
<feature type="chain" id="PRO_5012579399" description="Alpha-ketoglutarate decarboxylase" evidence="1">
    <location>
        <begin position="19"/>
        <end position="163"/>
    </location>
</feature>
<dbReference type="Gene3D" id="2.40.160.60">
    <property type="entry name" value="Outer membrane protein transport protein (OMPP1/FadL/TodX)"/>
    <property type="match status" value="1"/>
</dbReference>
<keyword evidence="3" id="KW-1185">Reference proteome</keyword>
<reference evidence="2 3" key="1">
    <citation type="submission" date="2017-07" db="EMBL/GenBank/DDBJ databases">
        <authorList>
            <person name="Sun Z.S."/>
            <person name="Albrecht U."/>
            <person name="Echele G."/>
            <person name="Lee C.C."/>
        </authorList>
    </citation>
    <scope>NUCLEOTIDE SEQUENCE [LARGE SCALE GENOMIC DNA]</scope>
    <source>
        <strain evidence="3">type strain: KCTC 22618</strain>
    </source>
</reference>
<evidence type="ECO:0000256" key="1">
    <source>
        <dbReference type="SAM" id="SignalP"/>
    </source>
</evidence>
<dbReference type="OrthoDB" id="1160493at2"/>